<accession>A0A9W9EZR5</accession>
<keyword evidence="4" id="KW-0539">Nucleus</keyword>
<proteinExistence type="predicted"/>
<dbReference type="GO" id="GO:0000981">
    <property type="term" value="F:DNA-binding transcription factor activity, RNA polymerase II-specific"/>
    <property type="evidence" value="ECO:0007669"/>
    <property type="project" value="InterPro"/>
</dbReference>
<dbReference type="CDD" id="cd00067">
    <property type="entry name" value="GAL4"/>
    <property type="match status" value="1"/>
</dbReference>
<dbReference type="Pfam" id="PF00172">
    <property type="entry name" value="Zn_clus"/>
    <property type="match status" value="1"/>
</dbReference>
<dbReference type="OrthoDB" id="4491390at2759"/>
<dbReference type="PANTHER" id="PTHR38111">
    <property type="entry name" value="ZN(2)-C6 FUNGAL-TYPE DOMAIN-CONTAINING PROTEIN-RELATED"/>
    <property type="match status" value="1"/>
</dbReference>
<feature type="domain" description="Zn(2)-C6 fungal-type" evidence="6">
    <location>
        <begin position="10"/>
        <end position="38"/>
    </location>
</feature>
<organism evidence="7 8">
    <name type="scientific">Penicillium argentinense</name>
    <dbReference type="NCBI Taxonomy" id="1131581"/>
    <lineage>
        <taxon>Eukaryota</taxon>
        <taxon>Fungi</taxon>
        <taxon>Dikarya</taxon>
        <taxon>Ascomycota</taxon>
        <taxon>Pezizomycotina</taxon>
        <taxon>Eurotiomycetes</taxon>
        <taxon>Eurotiomycetidae</taxon>
        <taxon>Eurotiales</taxon>
        <taxon>Aspergillaceae</taxon>
        <taxon>Penicillium</taxon>
    </lineage>
</organism>
<name>A0A9W9EZR5_9EURO</name>
<dbReference type="EMBL" id="JAPQKI010000009">
    <property type="protein sequence ID" value="KAJ5090896.1"/>
    <property type="molecule type" value="Genomic_DNA"/>
</dbReference>
<evidence type="ECO:0000256" key="3">
    <source>
        <dbReference type="ARBA" id="ARBA00023163"/>
    </source>
</evidence>
<reference evidence="7" key="1">
    <citation type="submission" date="2022-11" db="EMBL/GenBank/DDBJ databases">
        <authorList>
            <person name="Petersen C."/>
        </authorList>
    </citation>
    <scope>NUCLEOTIDE SEQUENCE</scope>
    <source>
        <strain evidence="7">IBT 30761</strain>
    </source>
</reference>
<dbReference type="GO" id="GO:0003677">
    <property type="term" value="F:DNA binding"/>
    <property type="evidence" value="ECO:0007669"/>
    <property type="project" value="UniProtKB-KW"/>
</dbReference>
<evidence type="ECO:0000256" key="1">
    <source>
        <dbReference type="ARBA" id="ARBA00023015"/>
    </source>
</evidence>
<dbReference type="Gene3D" id="4.10.240.10">
    <property type="entry name" value="Zn(2)-C6 fungal-type DNA-binding domain"/>
    <property type="match status" value="1"/>
</dbReference>
<protein>
    <recommendedName>
        <fullName evidence="6">Zn(2)-C6 fungal-type domain-containing protein</fullName>
    </recommendedName>
</protein>
<keyword evidence="1" id="KW-0805">Transcription regulation</keyword>
<dbReference type="InterPro" id="IPR001138">
    <property type="entry name" value="Zn2Cys6_DnaBD"/>
</dbReference>
<dbReference type="PROSITE" id="PS50048">
    <property type="entry name" value="ZN2_CY6_FUNGAL_2"/>
    <property type="match status" value="1"/>
</dbReference>
<evidence type="ECO:0000256" key="5">
    <source>
        <dbReference type="SAM" id="MobiDB-lite"/>
    </source>
</evidence>
<keyword evidence="2" id="KW-0238">DNA-binding</keyword>
<evidence type="ECO:0000259" key="6">
    <source>
        <dbReference type="PROSITE" id="PS50048"/>
    </source>
</evidence>
<keyword evidence="3" id="KW-0804">Transcription</keyword>
<dbReference type="Proteomes" id="UP001149074">
    <property type="component" value="Unassembled WGS sequence"/>
</dbReference>
<keyword evidence="8" id="KW-1185">Reference proteome</keyword>
<feature type="region of interest" description="Disordered" evidence="5">
    <location>
        <begin position="450"/>
        <end position="485"/>
    </location>
</feature>
<dbReference type="GeneID" id="81361050"/>
<dbReference type="InterPro" id="IPR053178">
    <property type="entry name" value="Osmoadaptation_assoc"/>
</dbReference>
<evidence type="ECO:0000313" key="8">
    <source>
        <dbReference type="Proteomes" id="UP001149074"/>
    </source>
</evidence>
<dbReference type="InterPro" id="IPR036864">
    <property type="entry name" value="Zn2-C6_fun-type_DNA-bd_sf"/>
</dbReference>
<gene>
    <name evidence="7" type="ORF">N7532_009580</name>
</gene>
<feature type="compositionally biased region" description="Low complexity" evidence="5">
    <location>
        <begin position="453"/>
        <end position="477"/>
    </location>
</feature>
<evidence type="ECO:0000256" key="4">
    <source>
        <dbReference type="ARBA" id="ARBA00023242"/>
    </source>
</evidence>
<dbReference type="GO" id="GO:0008270">
    <property type="term" value="F:zinc ion binding"/>
    <property type="evidence" value="ECO:0007669"/>
    <property type="project" value="InterPro"/>
</dbReference>
<dbReference type="SUPFAM" id="SSF57701">
    <property type="entry name" value="Zn2/Cys6 DNA-binding domain"/>
    <property type="match status" value="1"/>
</dbReference>
<dbReference type="PROSITE" id="PS00463">
    <property type="entry name" value="ZN2_CY6_FUNGAL_1"/>
    <property type="match status" value="1"/>
</dbReference>
<evidence type="ECO:0000256" key="2">
    <source>
        <dbReference type="ARBA" id="ARBA00023125"/>
    </source>
</evidence>
<dbReference type="RefSeq" id="XP_056472877.1">
    <property type="nucleotide sequence ID" value="XM_056622071.1"/>
</dbReference>
<comment type="caution">
    <text evidence="7">The sequence shown here is derived from an EMBL/GenBank/DDBJ whole genome shotgun (WGS) entry which is preliminary data.</text>
</comment>
<dbReference type="PANTHER" id="PTHR38111:SF9">
    <property type="entry name" value="ZN(2)-C6 FUNGAL-TYPE DOMAIN-CONTAINING PROTEIN"/>
    <property type="match status" value="1"/>
</dbReference>
<sequence length="496" mass="54903">MGGKPFQSRGCITCKKRKVKCDYQKPECARCLKMGVACQGYEKRYAFVYRNAPATQHENSKHALSNQDPGAWSQDLSRANRSAVQRLAVLNNGPSKRQQMFSTFFTSYFPDNSTGSTAIDPWHTLLLGVSQLPNKSIMLEKAVAANSCIFLGKTRGDNRILNYGLRLYNGAIQQVSNQLSRNNFNDELIYTIAVFQTLVLLSLTPFDPQSAADLAADREKSKASLLSFDNQAIDGLLLLMSDISPLITAVNTADVFDNEACQQLLYDCLAHREKIIAWYSREEKNIGGRPFVCAPGELFSTRLLPATHLFGPSYDFSSLDNARTHATFWAALSILQALIGQAYVYAYATAAGDILSNKEYLLSEYYADEISRALPYCLQDSMKAWGISVTIFGVSQIAKVYMELRRKEKFMWSQQALQVMGELGPDLPLRMSELLQYGWILGEESDRDALQEASPVSSTSKSTGSSPSTASTTPPGVDDANVTDMADACCVELPER</sequence>
<dbReference type="AlphaFoldDB" id="A0A9W9EZR5"/>
<reference evidence="7" key="2">
    <citation type="journal article" date="2023" name="IMA Fungus">
        <title>Comparative genomic study of the Penicillium genus elucidates a diverse pangenome and 15 lateral gene transfer events.</title>
        <authorList>
            <person name="Petersen C."/>
            <person name="Sorensen T."/>
            <person name="Nielsen M.R."/>
            <person name="Sondergaard T.E."/>
            <person name="Sorensen J.L."/>
            <person name="Fitzpatrick D.A."/>
            <person name="Frisvad J.C."/>
            <person name="Nielsen K.L."/>
        </authorList>
    </citation>
    <scope>NUCLEOTIDE SEQUENCE</scope>
    <source>
        <strain evidence="7">IBT 30761</strain>
    </source>
</reference>
<evidence type="ECO:0000313" key="7">
    <source>
        <dbReference type="EMBL" id="KAJ5090896.1"/>
    </source>
</evidence>
<dbReference type="SMART" id="SM00066">
    <property type="entry name" value="GAL4"/>
    <property type="match status" value="1"/>
</dbReference>